<dbReference type="PANTHER" id="PTHR10681:SF163">
    <property type="entry name" value="AT16346P-RELATED"/>
    <property type="match status" value="1"/>
</dbReference>
<feature type="domain" description="Thioredoxin" evidence="9">
    <location>
        <begin position="4"/>
        <end position="162"/>
    </location>
</feature>
<dbReference type="InterPro" id="IPR036249">
    <property type="entry name" value="Thioredoxin-like_sf"/>
</dbReference>
<evidence type="ECO:0000256" key="5">
    <source>
        <dbReference type="ARBA" id="ARBA00023284"/>
    </source>
</evidence>
<evidence type="ECO:0000313" key="11">
    <source>
        <dbReference type="EMBL" id="CAF0943129.1"/>
    </source>
</evidence>
<dbReference type="SUPFAM" id="SSF52833">
    <property type="entry name" value="Thioredoxin-like"/>
    <property type="match status" value="1"/>
</dbReference>
<dbReference type="EMBL" id="CAJNOH010000003">
    <property type="protein sequence ID" value="CAF0727678.1"/>
    <property type="molecule type" value="Genomic_DNA"/>
</dbReference>
<dbReference type="GO" id="GO:0045454">
    <property type="term" value="P:cell redox homeostasis"/>
    <property type="evidence" value="ECO:0007669"/>
    <property type="project" value="TreeGrafter"/>
</dbReference>
<organism evidence="11 12">
    <name type="scientific">Rotaria sordida</name>
    <dbReference type="NCBI Taxonomy" id="392033"/>
    <lineage>
        <taxon>Eukaryota</taxon>
        <taxon>Metazoa</taxon>
        <taxon>Spiralia</taxon>
        <taxon>Gnathifera</taxon>
        <taxon>Rotifera</taxon>
        <taxon>Eurotatoria</taxon>
        <taxon>Bdelloidea</taxon>
        <taxon>Philodinida</taxon>
        <taxon>Philodinidae</taxon>
        <taxon>Rotaria</taxon>
    </lineage>
</organism>
<comment type="catalytic activity">
    <reaction evidence="6">
        <text>a hydroperoxide + [thioredoxin]-dithiol = an alcohol + [thioredoxin]-disulfide + H2O</text>
        <dbReference type="Rhea" id="RHEA:62620"/>
        <dbReference type="Rhea" id="RHEA-COMP:10698"/>
        <dbReference type="Rhea" id="RHEA-COMP:10700"/>
        <dbReference type="ChEBI" id="CHEBI:15377"/>
        <dbReference type="ChEBI" id="CHEBI:29950"/>
        <dbReference type="ChEBI" id="CHEBI:30879"/>
        <dbReference type="ChEBI" id="CHEBI:35924"/>
        <dbReference type="ChEBI" id="CHEBI:50058"/>
        <dbReference type="EC" id="1.11.1.24"/>
    </reaction>
</comment>
<keyword evidence="4" id="KW-1015">Disulfide bond</keyword>
<dbReference type="GO" id="GO:0042744">
    <property type="term" value="P:hydrogen peroxide catabolic process"/>
    <property type="evidence" value="ECO:0007669"/>
    <property type="project" value="TreeGrafter"/>
</dbReference>
<comment type="caution">
    <text evidence="11">The sequence shown here is derived from an EMBL/GenBank/DDBJ whole genome shotgun (WGS) entry which is preliminary data.</text>
</comment>
<evidence type="ECO:0000256" key="7">
    <source>
        <dbReference type="PIRNR" id="PIRNR000239"/>
    </source>
</evidence>
<dbReference type="Pfam" id="PF00578">
    <property type="entry name" value="AhpC-TSA"/>
    <property type="match status" value="1"/>
</dbReference>
<dbReference type="Gene3D" id="3.40.30.10">
    <property type="entry name" value="Glutaredoxin"/>
    <property type="match status" value="1"/>
</dbReference>
<evidence type="ECO:0000256" key="6">
    <source>
        <dbReference type="ARBA" id="ARBA00049091"/>
    </source>
</evidence>
<dbReference type="EC" id="1.11.1.24" evidence="2"/>
<dbReference type="GO" id="GO:0019430">
    <property type="term" value="P:removal of superoxide radicals"/>
    <property type="evidence" value="ECO:0007669"/>
    <property type="project" value="TreeGrafter"/>
</dbReference>
<reference evidence="11" key="1">
    <citation type="submission" date="2021-02" db="EMBL/GenBank/DDBJ databases">
        <authorList>
            <person name="Nowell W R."/>
        </authorList>
    </citation>
    <scope>NUCLEOTIDE SEQUENCE</scope>
</reference>
<accession>A0A814CJR0</accession>
<comment type="function">
    <text evidence="7">Thiol-specific peroxidase that catalyzes the reduction of hydrogen peroxide and organic hydroperoxides to water and alcohols, respectively.</text>
</comment>
<dbReference type="PIRSF" id="PIRSF000239">
    <property type="entry name" value="AHPC"/>
    <property type="match status" value="1"/>
</dbReference>
<dbReference type="AlphaFoldDB" id="A0A814CJR0"/>
<proteinExistence type="inferred from homology"/>
<dbReference type="GO" id="GO:0005829">
    <property type="term" value="C:cytosol"/>
    <property type="evidence" value="ECO:0007669"/>
    <property type="project" value="TreeGrafter"/>
</dbReference>
<dbReference type="InterPro" id="IPR013766">
    <property type="entry name" value="Thioredoxin_domain"/>
</dbReference>
<evidence type="ECO:0000259" key="9">
    <source>
        <dbReference type="PROSITE" id="PS51352"/>
    </source>
</evidence>
<keyword evidence="7" id="KW-0575">Peroxidase</keyword>
<sequence>MSLPTIGKPAPDFKEKAVLDNKVFNISLSDYDKKYLVLLFFPMDFTFVCPTELIAFSDHLNDFQKINTHVIGCATESHYSHLKWLNMTHKEGGIRGLRIPLIADKSMTIAKKYGVLDEKLGISHRALFIIDDNGILRQATVNDYQVGRSVSETCRLIKAIQYASRLRESTSKQNFLEVPASSIQRLRTLNSLGRNVLHELTE</sequence>
<dbReference type="Proteomes" id="UP000663854">
    <property type="component" value="Unassembled WGS sequence"/>
</dbReference>
<keyword evidence="3 7" id="KW-0560">Oxidoreductase</keyword>
<feature type="active site" description="Cysteine sulfenic acid (-SOH) intermediate; for peroxidase activity" evidence="8">
    <location>
        <position position="49"/>
    </location>
</feature>
<gene>
    <name evidence="11" type="ORF">JXQ802_LOCUS11268</name>
    <name evidence="10" type="ORF">PYM288_LOCUS701</name>
</gene>
<keyword evidence="7" id="KW-0049">Antioxidant</keyword>
<dbReference type="GO" id="GO:0008379">
    <property type="term" value="F:thioredoxin peroxidase activity"/>
    <property type="evidence" value="ECO:0007669"/>
    <property type="project" value="TreeGrafter"/>
</dbReference>
<keyword evidence="5 7" id="KW-0676">Redox-active center</keyword>
<dbReference type="PROSITE" id="PS51352">
    <property type="entry name" value="THIOREDOXIN_2"/>
    <property type="match status" value="1"/>
</dbReference>
<evidence type="ECO:0000313" key="10">
    <source>
        <dbReference type="EMBL" id="CAF0727678.1"/>
    </source>
</evidence>
<keyword evidence="12" id="KW-1185">Reference proteome</keyword>
<dbReference type="Proteomes" id="UP000663870">
    <property type="component" value="Unassembled WGS sequence"/>
</dbReference>
<evidence type="ECO:0000256" key="1">
    <source>
        <dbReference type="ARBA" id="ARBA00009796"/>
    </source>
</evidence>
<dbReference type="InterPro" id="IPR050217">
    <property type="entry name" value="Peroxiredoxin"/>
</dbReference>
<dbReference type="CDD" id="cd03015">
    <property type="entry name" value="PRX_Typ2cys"/>
    <property type="match status" value="1"/>
</dbReference>
<protein>
    <recommendedName>
        <fullName evidence="2">thioredoxin-dependent peroxiredoxin</fullName>
        <ecNumber evidence="2">1.11.1.24</ecNumber>
    </recommendedName>
</protein>
<comment type="similarity">
    <text evidence="1">Belongs to the peroxiredoxin family. AhpC/Prx1 subfamily.</text>
</comment>
<dbReference type="EMBL" id="CAJNOL010000221">
    <property type="protein sequence ID" value="CAF0943129.1"/>
    <property type="molecule type" value="Genomic_DNA"/>
</dbReference>
<dbReference type="InterPro" id="IPR024706">
    <property type="entry name" value="Peroxiredoxin_AhpC-typ"/>
</dbReference>
<dbReference type="InterPro" id="IPR000866">
    <property type="entry name" value="AhpC/TSA"/>
</dbReference>
<name>A0A814CJR0_9BILA</name>
<evidence type="ECO:0000256" key="2">
    <source>
        <dbReference type="ARBA" id="ARBA00013017"/>
    </source>
</evidence>
<evidence type="ECO:0000256" key="4">
    <source>
        <dbReference type="ARBA" id="ARBA00023157"/>
    </source>
</evidence>
<dbReference type="PANTHER" id="PTHR10681">
    <property type="entry name" value="THIOREDOXIN PEROXIDASE"/>
    <property type="match status" value="1"/>
</dbReference>
<evidence type="ECO:0000313" key="12">
    <source>
        <dbReference type="Proteomes" id="UP000663870"/>
    </source>
</evidence>
<evidence type="ECO:0000256" key="3">
    <source>
        <dbReference type="ARBA" id="ARBA00023002"/>
    </source>
</evidence>
<evidence type="ECO:0000256" key="8">
    <source>
        <dbReference type="PIRSR" id="PIRSR000239-1"/>
    </source>
</evidence>